<evidence type="ECO:0000256" key="4">
    <source>
        <dbReference type="SAM" id="Coils"/>
    </source>
</evidence>
<name>A0A1R2AVS0_9CILI</name>
<dbReference type="InterPro" id="IPR000433">
    <property type="entry name" value="Znf_ZZ"/>
</dbReference>
<keyword evidence="3" id="KW-0862">Zinc</keyword>
<keyword evidence="1" id="KW-0479">Metal-binding</keyword>
<evidence type="ECO:0000256" key="3">
    <source>
        <dbReference type="ARBA" id="ARBA00022833"/>
    </source>
</evidence>
<gene>
    <name evidence="6" type="ORF">SteCoe_33965</name>
</gene>
<keyword evidence="2" id="KW-0863">Zinc-finger</keyword>
<sequence>MEAYHGFKQYCTCKTLATFKCLCQGIDQYFCSPCAVNHLQDDVLHKNLLNSNPPYIPESKSILINYLFKSLRNLEQSKENLLKETQKIISKFQMQESSILAQINKISDSITSMIKRLLSSPRAIKEANIVRSIALNSHSLSIELEKWKLFSVDISTEELENLVSSWVRCKDFTDIFFNNEIILNEKLLSNMFAKDNAIEEQKINSKNRHFSSDFDSKKKIEHYENQGNNNFFTVSVDYDSNFSKNMNLKISNEKPVKKLAEFELAYDMPSERSKSYAFESIEPSLYCSKKHKLAWSYTVLLEYSLKKRFTNIECALCRKVSMKPCWHCSNCCYDICEDCGTKKGVLSPKLTCEKNHDLMWKCTVASKYEKLYKNSFWSCNSCSLRSTKPVWHCSYCNFNLCQKCASKNSVISIELKNTCLLKHKLINKQCFGETQCSNCSNLISNFGNSCEVCNYNTCEKCNELQNLDIAQDNVISCTKGHLLRWDIVNSKMCVVCRQNVNSKAFSCKACSFYICFECADYLEEIRRNNIIRKDKNQHELSITPVDLSTFREKIFYCYACNIQFNSNCIAFSCTLCNFFFCINCFRKGCKTSTFGMFFGKLFGKV</sequence>
<organism evidence="6 7">
    <name type="scientific">Stentor coeruleus</name>
    <dbReference type="NCBI Taxonomy" id="5963"/>
    <lineage>
        <taxon>Eukaryota</taxon>
        <taxon>Sar</taxon>
        <taxon>Alveolata</taxon>
        <taxon>Ciliophora</taxon>
        <taxon>Postciliodesmatophora</taxon>
        <taxon>Heterotrichea</taxon>
        <taxon>Heterotrichida</taxon>
        <taxon>Stentoridae</taxon>
        <taxon>Stentor</taxon>
    </lineage>
</organism>
<evidence type="ECO:0000313" key="7">
    <source>
        <dbReference type="Proteomes" id="UP000187209"/>
    </source>
</evidence>
<dbReference type="Proteomes" id="UP000187209">
    <property type="component" value="Unassembled WGS sequence"/>
</dbReference>
<reference evidence="6 7" key="1">
    <citation type="submission" date="2016-11" db="EMBL/GenBank/DDBJ databases">
        <title>The macronuclear genome of Stentor coeruleus: a giant cell with tiny introns.</title>
        <authorList>
            <person name="Slabodnick M."/>
            <person name="Ruby J.G."/>
            <person name="Reiff S.B."/>
            <person name="Swart E.C."/>
            <person name="Gosai S."/>
            <person name="Prabakaran S."/>
            <person name="Witkowska E."/>
            <person name="Larue G.E."/>
            <person name="Fisher S."/>
            <person name="Freeman R.M."/>
            <person name="Gunawardena J."/>
            <person name="Chu W."/>
            <person name="Stover N.A."/>
            <person name="Gregory B.D."/>
            <person name="Nowacki M."/>
            <person name="Derisi J."/>
            <person name="Roy S.W."/>
            <person name="Marshall W.F."/>
            <person name="Sood P."/>
        </authorList>
    </citation>
    <scope>NUCLEOTIDE SEQUENCE [LARGE SCALE GENOMIC DNA]</scope>
    <source>
        <strain evidence="6">WM001</strain>
    </source>
</reference>
<accession>A0A1R2AVS0</accession>
<keyword evidence="7" id="KW-1185">Reference proteome</keyword>
<dbReference type="SMART" id="SM00291">
    <property type="entry name" value="ZnF_ZZ"/>
    <property type="match status" value="2"/>
</dbReference>
<comment type="caution">
    <text evidence="6">The sequence shown here is derived from an EMBL/GenBank/DDBJ whole genome shotgun (WGS) entry which is preliminary data.</text>
</comment>
<evidence type="ECO:0000256" key="1">
    <source>
        <dbReference type="ARBA" id="ARBA00022723"/>
    </source>
</evidence>
<feature type="coiled-coil region" evidence="4">
    <location>
        <begin position="64"/>
        <end position="91"/>
    </location>
</feature>
<dbReference type="InterPro" id="IPR046349">
    <property type="entry name" value="C1-like_sf"/>
</dbReference>
<evidence type="ECO:0000259" key="5">
    <source>
        <dbReference type="SMART" id="SM00291"/>
    </source>
</evidence>
<keyword evidence="4" id="KW-0175">Coiled coil</keyword>
<protein>
    <recommendedName>
        <fullName evidence="5">ZZ-type domain-containing protein</fullName>
    </recommendedName>
</protein>
<dbReference type="GO" id="GO:0008270">
    <property type="term" value="F:zinc ion binding"/>
    <property type="evidence" value="ECO:0007669"/>
    <property type="project" value="UniProtKB-KW"/>
</dbReference>
<dbReference type="SUPFAM" id="SSF57889">
    <property type="entry name" value="Cysteine-rich domain"/>
    <property type="match status" value="3"/>
</dbReference>
<dbReference type="AlphaFoldDB" id="A0A1R2AVS0"/>
<evidence type="ECO:0000256" key="2">
    <source>
        <dbReference type="ARBA" id="ARBA00022771"/>
    </source>
</evidence>
<feature type="domain" description="ZZ-type" evidence="5">
    <location>
        <begin position="373"/>
        <end position="416"/>
    </location>
</feature>
<dbReference type="EMBL" id="MPUH01001313">
    <property type="protein sequence ID" value="OMJ68545.1"/>
    <property type="molecule type" value="Genomic_DNA"/>
</dbReference>
<proteinExistence type="predicted"/>
<feature type="domain" description="ZZ-type" evidence="5">
    <location>
        <begin position="308"/>
        <end position="349"/>
    </location>
</feature>
<evidence type="ECO:0000313" key="6">
    <source>
        <dbReference type="EMBL" id="OMJ68545.1"/>
    </source>
</evidence>